<geneLocation type="plasmid" evidence="2 3">
    <name>unnamed1</name>
</geneLocation>
<evidence type="ECO:0000313" key="3">
    <source>
        <dbReference type="Proteomes" id="UP000192932"/>
    </source>
</evidence>
<dbReference type="RefSeq" id="WP_085313086.1">
    <property type="nucleotide sequence ID" value="NZ_CP020744.1"/>
</dbReference>
<proteinExistence type="predicted"/>
<dbReference type="SUPFAM" id="SSF47413">
    <property type="entry name" value="lambda repressor-like DNA-binding domains"/>
    <property type="match status" value="1"/>
</dbReference>
<feature type="domain" description="HTH cro/C1-type" evidence="1">
    <location>
        <begin position="28"/>
        <end position="88"/>
    </location>
</feature>
<dbReference type="Gene3D" id="1.10.260.40">
    <property type="entry name" value="lambda repressor-like DNA-binding domains"/>
    <property type="match status" value="1"/>
</dbReference>
<evidence type="ECO:0000313" key="2">
    <source>
        <dbReference type="EMBL" id="ARJ25298.1"/>
    </source>
</evidence>
<dbReference type="InterPro" id="IPR010982">
    <property type="entry name" value="Lambda_DNA-bd_dom_sf"/>
</dbReference>
<name>A0A1W6AHF9_BACMY</name>
<dbReference type="Proteomes" id="UP000192932">
    <property type="component" value="Plasmid unnamed1"/>
</dbReference>
<accession>A0A1W6AHF9</accession>
<sequence>MHRDLLNQNTNEVVTGLLENTPHRVVNRLGELLKERGMSQGDLSRLTGIWVATINDFANMKKTNVNMLHLVPIMIALRITDMTEIFYVEFPNEVKERFAEDMEGYEGGLTEKMIKEVEENSKEMYVQER</sequence>
<dbReference type="Pfam" id="PF13443">
    <property type="entry name" value="HTH_26"/>
    <property type="match status" value="1"/>
</dbReference>
<organism evidence="2 3">
    <name type="scientific">Bacillus mycoides</name>
    <dbReference type="NCBI Taxonomy" id="1405"/>
    <lineage>
        <taxon>Bacteria</taxon>
        <taxon>Bacillati</taxon>
        <taxon>Bacillota</taxon>
        <taxon>Bacilli</taxon>
        <taxon>Bacillales</taxon>
        <taxon>Bacillaceae</taxon>
        <taxon>Bacillus</taxon>
        <taxon>Bacillus cereus group</taxon>
    </lineage>
</organism>
<reference evidence="2 3" key="1">
    <citation type="submission" date="2017-04" db="EMBL/GenBank/DDBJ databases">
        <title>The Characteristic of a Fine Plant Growth-Promoting Rhizobacteria Bacillus mycoides Gnyt1 and its Whole Genome Sequencing Analysis.</title>
        <authorList>
            <person name="Li J.H."/>
            <person name="Yao T."/>
        </authorList>
    </citation>
    <scope>NUCLEOTIDE SEQUENCE [LARGE SCALE GENOMIC DNA]</scope>
    <source>
        <strain evidence="2 3">Gnyt1</strain>
        <plasmid evidence="3">Plasmid unnamed1</plasmid>
    </source>
</reference>
<dbReference type="EMBL" id="CP020744">
    <property type="protein sequence ID" value="ARJ25298.1"/>
    <property type="molecule type" value="Genomic_DNA"/>
</dbReference>
<dbReference type="GO" id="GO:0003677">
    <property type="term" value="F:DNA binding"/>
    <property type="evidence" value="ECO:0007669"/>
    <property type="project" value="InterPro"/>
</dbReference>
<gene>
    <name evidence="2" type="ORF">B7492_29800</name>
</gene>
<dbReference type="AlphaFoldDB" id="A0A1W6AHF9"/>
<keyword evidence="2" id="KW-0614">Plasmid</keyword>
<protein>
    <recommendedName>
        <fullName evidence="1">HTH cro/C1-type domain-containing protein</fullName>
    </recommendedName>
</protein>
<evidence type="ECO:0000259" key="1">
    <source>
        <dbReference type="Pfam" id="PF13443"/>
    </source>
</evidence>
<dbReference type="InterPro" id="IPR001387">
    <property type="entry name" value="Cro/C1-type_HTH"/>
</dbReference>
<dbReference type="CDD" id="cd00093">
    <property type="entry name" value="HTH_XRE"/>
    <property type="match status" value="1"/>
</dbReference>